<evidence type="ECO:0000313" key="5">
    <source>
        <dbReference type="Proteomes" id="UP000009235"/>
    </source>
</evidence>
<dbReference type="EMBL" id="CP002786">
    <property type="protein sequence ID" value="AEF41296.1"/>
    <property type="molecule type" value="Genomic_DNA"/>
</dbReference>
<evidence type="ECO:0000256" key="1">
    <source>
        <dbReference type="SAM" id="MobiDB-lite"/>
    </source>
</evidence>
<dbReference type="AlphaFoldDB" id="F6EJ64"/>
<evidence type="ECO:0000259" key="3">
    <source>
        <dbReference type="Pfam" id="PF10708"/>
    </source>
</evidence>
<dbReference type="KEGG" id="asd:AS9A_2849"/>
<feature type="transmembrane region" description="Helical" evidence="2">
    <location>
        <begin position="100"/>
        <end position="119"/>
    </location>
</feature>
<keyword evidence="5" id="KW-1185">Reference proteome</keyword>
<feature type="region of interest" description="Disordered" evidence="1">
    <location>
        <begin position="1"/>
        <end position="20"/>
    </location>
</feature>
<feature type="transmembrane region" description="Helical" evidence="2">
    <location>
        <begin position="231"/>
        <end position="251"/>
    </location>
</feature>
<keyword evidence="2" id="KW-1133">Transmembrane helix</keyword>
<evidence type="ECO:0000256" key="2">
    <source>
        <dbReference type="SAM" id="Phobius"/>
    </source>
</evidence>
<feature type="transmembrane region" description="Helical" evidence="2">
    <location>
        <begin position="193"/>
        <end position="225"/>
    </location>
</feature>
<dbReference type="Pfam" id="PF10708">
    <property type="entry name" value="DUF2510"/>
    <property type="match status" value="1"/>
</dbReference>
<name>F6EJ64_HOYSD</name>
<dbReference type="HOGENOM" id="CLU_822953_0_0_11"/>
<feature type="transmembrane region" description="Helical" evidence="2">
    <location>
        <begin position="139"/>
        <end position="172"/>
    </location>
</feature>
<organism evidence="4 5">
    <name type="scientific">Hoyosella subflava (strain DSM 45089 / JCM 17490 / NBRC 109087 / DQS3-9A1)</name>
    <name type="common">Amycolicicoccus subflavus</name>
    <dbReference type="NCBI Taxonomy" id="443218"/>
    <lineage>
        <taxon>Bacteria</taxon>
        <taxon>Bacillati</taxon>
        <taxon>Actinomycetota</taxon>
        <taxon>Actinomycetes</taxon>
        <taxon>Mycobacteriales</taxon>
        <taxon>Hoyosellaceae</taxon>
        <taxon>Hoyosella</taxon>
    </lineage>
</organism>
<accession>F6EJ64</accession>
<reference evidence="4 5" key="1">
    <citation type="journal article" date="2011" name="J. Bacteriol.">
        <title>Complete genome sequence of Amycolicicoccus subflavus DQS3-9A1T, an actinomycete isolated from crude oil-polluted soil.</title>
        <authorList>
            <person name="Cai M."/>
            <person name="Chen W.M."/>
            <person name="Nie Y."/>
            <person name="Chi C.Q."/>
            <person name="Wang Y.N."/>
            <person name="Tang Y.Q."/>
            <person name="Li G.Y."/>
            <person name="Wu X.L."/>
        </authorList>
    </citation>
    <scope>NUCLEOTIDE SEQUENCE [LARGE SCALE GENOMIC DNA]</scope>
    <source>
        <strain evidence="5">DSM 45089 / DQS3-9A1</strain>
    </source>
</reference>
<keyword evidence="2" id="KW-0812">Transmembrane</keyword>
<dbReference type="InterPro" id="IPR018929">
    <property type="entry name" value="DUF2510"/>
</dbReference>
<dbReference type="Proteomes" id="UP000009235">
    <property type="component" value="Chromosome"/>
</dbReference>
<feature type="transmembrane region" description="Helical" evidence="2">
    <location>
        <begin position="272"/>
        <end position="292"/>
    </location>
</feature>
<protein>
    <recommendedName>
        <fullName evidence="3">DUF2510 domain-containing protein</fullName>
    </recommendedName>
</protein>
<dbReference type="STRING" id="443218.AS9A_2849"/>
<feature type="transmembrane region" description="Helical" evidence="2">
    <location>
        <begin position="298"/>
        <end position="317"/>
    </location>
</feature>
<sequence length="337" mass="35707">MAVSASNSARPGWYPDPSGQQGVERFWNGAAWTAQVRTSRSAKPANSVPDAASPGADHAKLWLASGLPSAGPGEIIPPRPLRLEDIIAGAARLMKAQPGWLIGFPAAVSAVMTLLWFGATAALGIRIISSIDVSAGSFFSLIVLLFLLIFAIELAAFAVIATAVVVVSAPAIRGKAIATRSTRDTIIASAPRLAGFMVVYGVLTLAPYVVGGVVLVTVPILLLFVPVGWAFTVWLVVRYSLAIPIILLEGATTLNAMRRSDQLIQGSWWRSLGIQVVALALMWCAFIVGYAVTFGLGLFLIGAGWAFYVAVVLLLYYDLTLRREGATPVLTREGSDD</sequence>
<keyword evidence="2" id="KW-0472">Membrane</keyword>
<feature type="domain" description="DUF2510" evidence="3">
    <location>
        <begin position="11"/>
        <end position="45"/>
    </location>
</feature>
<proteinExistence type="predicted"/>
<gene>
    <name evidence="4" type="ordered locus">AS9A_2849</name>
</gene>
<evidence type="ECO:0000313" key="4">
    <source>
        <dbReference type="EMBL" id="AEF41296.1"/>
    </source>
</evidence>